<keyword evidence="7" id="KW-0418">Kinase</keyword>
<keyword evidence="4" id="KW-0762">Sugar transport</keyword>
<dbReference type="EMBL" id="CP095343">
    <property type="protein sequence ID" value="XAG63085.1"/>
    <property type="molecule type" value="Genomic_DNA"/>
</dbReference>
<dbReference type="GO" id="GO:0009401">
    <property type="term" value="P:phosphoenolpyruvate-dependent sugar phosphotransferase system"/>
    <property type="evidence" value="ECO:0007669"/>
    <property type="project" value="UniProtKB-KW"/>
</dbReference>
<keyword evidence="3" id="KW-0963">Cytoplasm</keyword>
<evidence type="ECO:0000256" key="2">
    <source>
        <dbReference type="ARBA" id="ARBA00022448"/>
    </source>
</evidence>
<dbReference type="InterPro" id="IPR051471">
    <property type="entry name" value="Bacterial_PTS_sugar_comp"/>
</dbReference>
<evidence type="ECO:0000256" key="3">
    <source>
        <dbReference type="ARBA" id="ARBA00022490"/>
    </source>
</evidence>
<dbReference type="Gene3D" id="3.40.50.510">
    <property type="entry name" value="Phosphotransferase system, mannose-type IIA component"/>
    <property type="match status" value="1"/>
</dbReference>
<evidence type="ECO:0000313" key="9">
    <source>
        <dbReference type="EMBL" id="XAG63085.1"/>
    </source>
</evidence>
<dbReference type="NCBIfam" id="NF040761">
    <property type="entry name" value="AgaF"/>
    <property type="match status" value="1"/>
</dbReference>
<dbReference type="SUPFAM" id="SSF53062">
    <property type="entry name" value="PTS system fructose IIA component-like"/>
    <property type="match status" value="1"/>
</dbReference>
<evidence type="ECO:0000256" key="6">
    <source>
        <dbReference type="ARBA" id="ARBA00022683"/>
    </source>
</evidence>
<dbReference type="GO" id="GO:0016020">
    <property type="term" value="C:membrane"/>
    <property type="evidence" value="ECO:0007669"/>
    <property type="project" value="InterPro"/>
</dbReference>
<comment type="subcellular location">
    <subcellularLocation>
        <location evidence="1">Cytoplasm</location>
    </subcellularLocation>
</comment>
<evidence type="ECO:0000256" key="5">
    <source>
        <dbReference type="ARBA" id="ARBA00022679"/>
    </source>
</evidence>
<dbReference type="CDD" id="cd00006">
    <property type="entry name" value="PTS_IIA_man"/>
    <property type="match status" value="1"/>
</dbReference>
<dbReference type="Pfam" id="PF03610">
    <property type="entry name" value="EIIA-man"/>
    <property type="match status" value="1"/>
</dbReference>
<proteinExistence type="predicted"/>
<evidence type="ECO:0000256" key="7">
    <source>
        <dbReference type="ARBA" id="ARBA00022777"/>
    </source>
</evidence>
<reference evidence="9" key="1">
    <citation type="submission" date="2022-03" db="EMBL/GenBank/DDBJ databases">
        <title>Sea Food Isolates.</title>
        <authorList>
            <person name="Li c."/>
        </authorList>
    </citation>
    <scope>NUCLEOTIDE SEQUENCE</scope>
    <source>
        <strain evidence="9">19MO02SH05</strain>
    </source>
</reference>
<dbReference type="InterPro" id="IPR033887">
    <property type="entry name" value="PTS_IIA_man"/>
</dbReference>
<dbReference type="InterPro" id="IPR036662">
    <property type="entry name" value="PTS_EIIA_man-typ_sf"/>
</dbReference>
<dbReference type="GO" id="GO:0016301">
    <property type="term" value="F:kinase activity"/>
    <property type="evidence" value="ECO:0007669"/>
    <property type="project" value="UniProtKB-KW"/>
</dbReference>
<evidence type="ECO:0000259" key="8">
    <source>
        <dbReference type="PROSITE" id="PS51096"/>
    </source>
</evidence>
<dbReference type="GO" id="GO:0005737">
    <property type="term" value="C:cytoplasm"/>
    <property type="evidence" value="ECO:0007669"/>
    <property type="project" value="UniProtKB-SubCell"/>
</dbReference>
<dbReference type="AlphaFoldDB" id="A0AAU6TN03"/>
<keyword evidence="2" id="KW-0813">Transport</keyword>
<organism evidence="9">
    <name type="scientific">bacterium 19MO02SH05</name>
    <dbReference type="NCBI Taxonomy" id="2920696"/>
    <lineage>
        <taxon>Bacteria</taxon>
    </lineage>
</organism>
<keyword evidence="5" id="KW-0808">Transferase</keyword>
<gene>
    <name evidence="9" type="primary">agaF</name>
    <name evidence="9" type="ORF">MRL64_13875</name>
</gene>
<dbReference type="PANTHER" id="PTHR33799">
    <property type="entry name" value="PTS PERMEASE-RELATED-RELATED"/>
    <property type="match status" value="1"/>
</dbReference>
<feature type="domain" description="PTS EIIA type-4" evidence="8">
    <location>
        <begin position="1"/>
        <end position="124"/>
    </location>
</feature>
<protein>
    <submittedName>
        <fullName evidence="9">PTS galactosamine/N-acetylgalactosamine transporter subunit IIA</fullName>
    </submittedName>
</protein>
<dbReference type="PROSITE" id="PS51096">
    <property type="entry name" value="PTS_EIIA_TYPE_4"/>
    <property type="match status" value="1"/>
</dbReference>
<keyword evidence="6" id="KW-0598">Phosphotransferase system</keyword>
<accession>A0AAU6TN03</accession>
<evidence type="ECO:0000256" key="1">
    <source>
        <dbReference type="ARBA" id="ARBA00004496"/>
    </source>
</evidence>
<name>A0AAU6TN03_UNCXX</name>
<dbReference type="InterPro" id="IPR004701">
    <property type="entry name" value="PTS_EIIA_man-typ"/>
</dbReference>
<evidence type="ECO:0000256" key="4">
    <source>
        <dbReference type="ARBA" id="ARBA00022597"/>
    </source>
</evidence>
<dbReference type="PANTHER" id="PTHR33799:SF1">
    <property type="entry name" value="PTS SYSTEM MANNOSE-SPECIFIC EIIAB COMPONENT-RELATED"/>
    <property type="match status" value="1"/>
</dbReference>
<sequence length="144" mass="15759">MLSVIISGHGAFASGMEKAMHQVIGAQEQCVAIDFPPESTTQQLQEQFRTAMENVGTQDGLVFITDLLGGSPFRIASTLALEHGNIEVITGANLQLILEMMLERDELNITEFREQALLCGHRGMTCLFDELAKQSQTEMACEGI</sequence>